<feature type="non-terminal residue" evidence="8">
    <location>
        <position position="1"/>
    </location>
</feature>
<dbReference type="Pfam" id="PF06046">
    <property type="entry name" value="Sec6"/>
    <property type="match status" value="1"/>
</dbReference>
<evidence type="ECO:0000256" key="6">
    <source>
        <dbReference type="ARBA" id="ARBA00022691"/>
    </source>
</evidence>
<reference evidence="8" key="1">
    <citation type="submission" date="2020-05" db="EMBL/GenBank/DDBJ databases">
        <title>Phylogenomic resolution of chytrid fungi.</title>
        <authorList>
            <person name="Stajich J.E."/>
            <person name="Amses K."/>
            <person name="Simmons R."/>
            <person name="Seto K."/>
            <person name="Myers J."/>
            <person name="Bonds A."/>
            <person name="Quandt C.A."/>
            <person name="Barry K."/>
            <person name="Liu P."/>
            <person name="Grigoriev I."/>
            <person name="Longcore J.E."/>
            <person name="James T.Y."/>
        </authorList>
    </citation>
    <scope>NUCLEOTIDE SEQUENCE</scope>
    <source>
        <strain evidence="8">JEL0476</strain>
    </source>
</reference>
<gene>
    <name evidence="8" type="primary">SEC6</name>
    <name evidence="8" type="ORF">HK099_007786</name>
</gene>
<evidence type="ECO:0000256" key="2">
    <source>
        <dbReference type="ARBA" id="ARBA00022448"/>
    </source>
</evidence>
<feature type="domain" description="SAM-dependent MTase TRM10-type" evidence="7">
    <location>
        <begin position="808"/>
        <end position="1021"/>
    </location>
</feature>
<name>A0AAD5XW71_9FUNG</name>
<dbReference type="PANTHER" id="PTHR21292:SF1">
    <property type="entry name" value="EXOCYST COMPLEX COMPONENT 3"/>
    <property type="match status" value="1"/>
</dbReference>
<evidence type="ECO:0000256" key="3">
    <source>
        <dbReference type="ARBA" id="ARBA00022483"/>
    </source>
</evidence>
<dbReference type="AlphaFoldDB" id="A0AAD5XW71"/>
<accession>A0AAD5XW71</accession>
<keyword evidence="4" id="KW-0489">Methyltransferase</keyword>
<dbReference type="InterPro" id="IPR028564">
    <property type="entry name" value="MT_TRM10-typ"/>
</dbReference>
<dbReference type="GO" id="GO:0006887">
    <property type="term" value="P:exocytosis"/>
    <property type="evidence" value="ECO:0007669"/>
    <property type="project" value="UniProtKB-KW"/>
</dbReference>
<organism evidence="8 9">
    <name type="scientific">Clydaea vesicula</name>
    <dbReference type="NCBI Taxonomy" id="447962"/>
    <lineage>
        <taxon>Eukaryota</taxon>
        <taxon>Fungi</taxon>
        <taxon>Fungi incertae sedis</taxon>
        <taxon>Chytridiomycota</taxon>
        <taxon>Chytridiomycota incertae sedis</taxon>
        <taxon>Chytridiomycetes</taxon>
        <taxon>Lobulomycetales</taxon>
        <taxon>Lobulomycetaceae</taxon>
        <taxon>Clydaea</taxon>
    </lineage>
</organism>
<dbReference type="InterPro" id="IPR042532">
    <property type="entry name" value="EXOC3/Sec6_C"/>
</dbReference>
<keyword evidence="3" id="KW-0268">Exocytosis</keyword>
<evidence type="ECO:0000259" key="7">
    <source>
        <dbReference type="PROSITE" id="PS51675"/>
    </source>
</evidence>
<comment type="caution">
    <text evidence="8">The sequence shown here is derived from an EMBL/GenBank/DDBJ whole genome shotgun (WGS) entry which is preliminary data.</text>
</comment>
<keyword evidence="9" id="KW-1185">Reference proteome</keyword>
<dbReference type="GO" id="GO:0000145">
    <property type="term" value="C:exocyst"/>
    <property type="evidence" value="ECO:0007669"/>
    <property type="project" value="InterPro"/>
</dbReference>
<dbReference type="GO" id="GO:0008168">
    <property type="term" value="F:methyltransferase activity"/>
    <property type="evidence" value="ECO:0007669"/>
    <property type="project" value="UniProtKB-KW"/>
</dbReference>
<protein>
    <submittedName>
        <fullName evidence="8">SNARE-binding exocyst subunit S6</fullName>
    </submittedName>
</protein>
<evidence type="ECO:0000256" key="5">
    <source>
        <dbReference type="ARBA" id="ARBA00022679"/>
    </source>
</evidence>
<sequence length="1021" mass="118812">MLDEDNFFSEATEAAIDRISDYLKHPDDLTNKFAALKKKLVQERGNIDAQLKTAAESQFEEAQKGLNALQFSKNETLKVKQNLTNIDKFCSDAQASISNYDKIKRISTTHQNFLATKEMVEQFQQLNSQIYRIKNLLQEDSQNILGSHDNILFVHHQLFALEDFRNRTLRKAKSSPADVLNTLHNYFKKIDVLILEFEDYLWSVARNTLELVKNKNRPAVVRMVKIIELEEKADEEAALMENSLFSEISENPAEADLIKPRTIKSYRIKFFDVLREGIVSHFKKLYEGNKSNLQSFLDGVDVVVDDLILVFDELAPCFPSRYNIFQFFVLEYHRIVYEMINKFISGSMEGGAILKLLKWVRDYYQNMSGRLGVGEELLEPRLLDGREEELMSAYVKLVQGKLNEWLHNLLISETKEFLTRDHAPDGDATGIYMLSGSVIVFQMFNQQIDVAASSSKGPLMKSVVFECVNTLIEFQQNWLKLMDSEYKKFETKASDLNEGLPEYIMALANDCYRSTEFSETMCSRLESVLDEPWRTQAIEKVKQGSDGFMNVAKKAYQMLLNFAITDSKRGLVLIHCSQWYEQDIMRMVIATYEDYCNDYQAHLSDYLFSKLTSDLLDKFVLMYIETFKNKGAKFKMPHAPEKMKKDLALVENFFLTLKPEKRVKKNLTEIVEKIINFIEANFETAFLDFYTIWKSFPDIPLAFIEDLLSRRDDLSKSQVKEIMLSCNEKVKDDIRSENFTPSVFSKLKLLKLEKRKSQSKARNLKNDLKIKETLKLKQSAKSLKLNSLKSIEERQKFLDDMKFEKLTIEKDLIFAKLNGIKVFVDLSFTKTQSLKECNSILKQLSNFYGSFKNASRENKLISLHLTHYSGEIQNVGKYFGVQNWFIFNSESNLEVNLNTFSNSNKKRKIFFYLTPDAEETLPLNFNEFFDDNFESVFIIGGIVDRSVRKNETLNRKFDFIGDVQDFHDLKVPFTLCRESIKFVKLPLKNFGYKNIVLNIDTVLHILNDFFFFKNWETVLEH</sequence>
<dbReference type="GO" id="GO:0000149">
    <property type="term" value="F:SNARE binding"/>
    <property type="evidence" value="ECO:0007669"/>
    <property type="project" value="TreeGrafter"/>
</dbReference>
<proteinExistence type="inferred from homology"/>
<evidence type="ECO:0000313" key="9">
    <source>
        <dbReference type="Proteomes" id="UP001211065"/>
    </source>
</evidence>
<keyword evidence="6" id="KW-0949">S-adenosyl-L-methionine</keyword>
<dbReference type="EMBL" id="JADGJW010000790">
    <property type="protein sequence ID" value="KAJ3212200.1"/>
    <property type="molecule type" value="Genomic_DNA"/>
</dbReference>
<comment type="similarity">
    <text evidence="1">Belongs to the SEC6 family.</text>
</comment>
<dbReference type="GO" id="GO:0032259">
    <property type="term" value="P:methylation"/>
    <property type="evidence" value="ECO:0007669"/>
    <property type="project" value="UniProtKB-KW"/>
</dbReference>
<dbReference type="PANTHER" id="PTHR21292">
    <property type="entry name" value="EXOCYST COMPLEX COMPONENT SEC6-RELATED"/>
    <property type="match status" value="1"/>
</dbReference>
<dbReference type="CDD" id="cd18089">
    <property type="entry name" value="SPOUT_Trm10-like"/>
    <property type="match status" value="1"/>
</dbReference>
<keyword evidence="5" id="KW-0808">Transferase</keyword>
<dbReference type="PROSITE" id="PS51675">
    <property type="entry name" value="SAM_MT_TRM10"/>
    <property type="match status" value="1"/>
</dbReference>
<dbReference type="InterPro" id="IPR038459">
    <property type="entry name" value="MT_TRM10-typ_sf"/>
</dbReference>
<dbReference type="Proteomes" id="UP001211065">
    <property type="component" value="Unassembled WGS sequence"/>
</dbReference>
<dbReference type="Gene3D" id="3.40.1280.30">
    <property type="match status" value="1"/>
</dbReference>
<dbReference type="Gene3D" id="1.10.357.50">
    <property type="match status" value="1"/>
</dbReference>
<evidence type="ECO:0000256" key="4">
    <source>
        <dbReference type="ARBA" id="ARBA00022603"/>
    </source>
</evidence>
<dbReference type="InterPro" id="IPR010326">
    <property type="entry name" value="EXOC3/Sec6"/>
</dbReference>
<keyword evidence="2" id="KW-0813">Transport</keyword>
<dbReference type="Gene3D" id="1.10.357.70">
    <property type="entry name" value="Exocyst complex component Sec6, C-terminal domain"/>
    <property type="match status" value="1"/>
</dbReference>
<evidence type="ECO:0000313" key="8">
    <source>
        <dbReference type="EMBL" id="KAJ3212200.1"/>
    </source>
</evidence>
<evidence type="ECO:0000256" key="1">
    <source>
        <dbReference type="ARBA" id="ARBA00009447"/>
    </source>
</evidence>
<dbReference type="GO" id="GO:0051601">
    <property type="term" value="P:exocyst localization"/>
    <property type="evidence" value="ECO:0007669"/>
    <property type="project" value="TreeGrafter"/>
</dbReference>